<name>A0A5J4FV37_9FLAO</name>
<accession>A0A5J4FV37</accession>
<proteinExistence type="predicted"/>
<reference evidence="2 3" key="1">
    <citation type="submission" date="2019-08" db="EMBL/GenBank/DDBJ databases">
        <title>Ulvibacter marinistellae sp. nov., isolated from a starfish, Patiria pectinifera.</title>
        <authorList>
            <person name="Kawano K."/>
            <person name="Ushijima N."/>
            <person name="Kihara M."/>
            <person name="Itoh H."/>
        </authorList>
    </citation>
    <scope>NUCLEOTIDE SEQUENCE [LARGE SCALE GENOMIC DNA]</scope>
    <source>
        <strain evidence="2 3">KK4</strain>
    </source>
</reference>
<comment type="caution">
    <text evidence="2">The sequence shown here is derived from an EMBL/GenBank/DDBJ whole genome shotgun (WGS) entry which is preliminary data.</text>
</comment>
<dbReference type="EMBL" id="BKCF01000001">
    <property type="protein sequence ID" value="GEQ84924.1"/>
    <property type="molecule type" value="Genomic_DNA"/>
</dbReference>
<evidence type="ECO:0000313" key="3">
    <source>
        <dbReference type="Proteomes" id="UP000326994"/>
    </source>
</evidence>
<dbReference type="AlphaFoldDB" id="A0A5J4FV37"/>
<organism evidence="2 3">
    <name type="scientific">Patiriisocius marinistellae</name>
    <dbReference type="NCBI Taxonomy" id="2494560"/>
    <lineage>
        <taxon>Bacteria</taxon>
        <taxon>Pseudomonadati</taxon>
        <taxon>Bacteroidota</taxon>
        <taxon>Flavobacteriia</taxon>
        <taxon>Flavobacteriales</taxon>
        <taxon>Flavobacteriaceae</taxon>
        <taxon>Patiriisocius</taxon>
    </lineage>
</organism>
<sequence length="377" mass="42146">MELSYWERKIWLDNIDYAVIGSGIVGLNCALELRKLKPNAKIVIFEKGMLPSGASTKNAGFACFGSLSEILADLNTHSEAQVIQLIKQRVDGLKQLRETLGDATLDYQQLGGYELFSETEMSLFEKCISKMAYINKLLFPIFKGDVFSLKDNPFGFKKINSKVIFNQFEGQIDTGKMMQGLLKKVSEAGILILNNAEITSLKSENEKIVLTLNISEEIKPQHVCIATNGFAKQFLKEDVQPARAQVLITKPIKDLKIKGTFHFEEGYFYFRNIDDRILFGGGRNLDFKTEETTYMGLTPLIQNKLETILRETILPNKMVEIDHRWSGIMGVGDHKQPVLKKVAPHVFCGVRLGGMGVTIGSSIGKKLAALAIQDDTI</sequence>
<dbReference type="InterPro" id="IPR036188">
    <property type="entry name" value="FAD/NAD-bd_sf"/>
</dbReference>
<dbReference type="Gene3D" id="3.50.50.60">
    <property type="entry name" value="FAD/NAD(P)-binding domain"/>
    <property type="match status" value="1"/>
</dbReference>
<dbReference type="OrthoDB" id="1491488at2"/>
<evidence type="ECO:0000313" key="2">
    <source>
        <dbReference type="EMBL" id="GEQ84924.1"/>
    </source>
</evidence>
<dbReference type="Proteomes" id="UP000326994">
    <property type="component" value="Unassembled WGS sequence"/>
</dbReference>
<dbReference type="PANTHER" id="PTHR13847:SF281">
    <property type="entry name" value="FAD DEPENDENT OXIDOREDUCTASE DOMAIN-CONTAINING PROTEIN"/>
    <property type="match status" value="1"/>
</dbReference>
<dbReference type="Gene3D" id="3.30.9.10">
    <property type="entry name" value="D-Amino Acid Oxidase, subunit A, domain 2"/>
    <property type="match status" value="1"/>
</dbReference>
<dbReference type="InterPro" id="IPR006076">
    <property type="entry name" value="FAD-dep_OxRdtase"/>
</dbReference>
<dbReference type="GO" id="GO:0005737">
    <property type="term" value="C:cytoplasm"/>
    <property type="evidence" value="ECO:0007669"/>
    <property type="project" value="TreeGrafter"/>
</dbReference>
<dbReference type="SUPFAM" id="SSF51905">
    <property type="entry name" value="FAD/NAD(P)-binding domain"/>
    <property type="match status" value="1"/>
</dbReference>
<dbReference type="Pfam" id="PF01266">
    <property type="entry name" value="DAO"/>
    <property type="match status" value="1"/>
</dbReference>
<gene>
    <name evidence="2" type="ORF">ULMS_04320</name>
</gene>
<keyword evidence="3" id="KW-1185">Reference proteome</keyword>
<feature type="domain" description="FAD dependent oxidoreductase" evidence="1">
    <location>
        <begin position="16"/>
        <end position="370"/>
    </location>
</feature>
<protein>
    <submittedName>
        <fullName evidence="2">FAD-dependent oxidoreductase</fullName>
    </submittedName>
</protein>
<evidence type="ECO:0000259" key="1">
    <source>
        <dbReference type="Pfam" id="PF01266"/>
    </source>
</evidence>
<dbReference type="RefSeq" id="WP_151892865.1">
    <property type="nucleotide sequence ID" value="NZ_BKCF01000001.1"/>
</dbReference>
<dbReference type="PANTHER" id="PTHR13847">
    <property type="entry name" value="SARCOSINE DEHYDROGENASE-RELATED"/>
    <property type="match status" value="1"/>
</dbReference>